<dbReference type="Pfam" id="PF13456">
    <property type="entry name" value="RVT_3"/>
    <property type="match status" value="1"/>
</dbReference>
<reference evidence="3 4" key="1">
    <citation type="submission" date="2020-12" db="EMBL/GenBank/DDBJ databases">
        <title>Concerted genomic and epigenomic changes stabilize Arabidopsis allopolyploids.</title>
        <authorList>
            <person name="Chen Z."/>
        </authorList>
    </citation>
    <scope>NUCLEOTIDE SEQUENCE [LARGE SCALE GENOMIC DNA]</scope>
    <source>
        <strain evidence="3">As9502</strain>
        <tissue evidence="3">Leaf</tissue>
    </source>
</reference>
<evidence type="ECO:0000313" key="4">
    <source>
        <dbReference type="Proteomes" id="UP000694251"/>
    </source>
</evidence>
<protein>
    <submittedName>
        <fullName evidence="3">Endonuclease/exonuclease/phosphatase superfamily</fullName>
    </submittedName>
</protein>
<dbReference type="InterPro" id="IPR025836">
    <property type="entry name" value="Zn_knuckle_CX2CX4HX4C"/>
</dbReference>
<feature type="compositionally biased region" description="Basic residues" evidence="1">
    <location>
        <begin position="484"/>
        <end position="504"/>
    </location>
</feature>
<dbReference type="CDD" id="cd06222">
    <property type="entry name" value="RNase_H_like"/>
    <property type="match status" value="1"/>
</dbReference>
<comment type="caution">
    <text evidence="3">The sequence shown here is derived from an EMBL/GenBank/DDBJ whole genome shotgun (WGS) entry which is preliminary data.</text>
</comment>
<dbReference type="Pfam" id="PF03372">
    <property type="entry name" value="Exo_endo_phos"/>
    <property type="match status" value="1"/>
</dbReference>
<feature type="domain" description="Reverse transcriptase" evidence="2">
    <location>
        <begin position="1044"/>
        <end position="1314"/>
    </location>
</feature>
<keyword evidence="3" id="KW-0540">Nuclease</keyword>
<dbReference type="InterPro" id="IPR044730">
    <property type="entry name" value="RNase_H-like_dom_plant"/>
</dbReference>
<dbReference type="InterPro" id="IPR005135">
    <property type="entry name" value="Endo/exonuclease/phosphatase"/>
</dbReference>
<keyword evidence="3" id="KW-0255">Endonuclease</keyword>
<feature type="compositionally biased region" description="Basic and acidic residues" evidence="1">
    <location>
        <begin position="279"/>
        <end position="310"/>
    </location>
</feature>
<feature type="region of interest" description="Disordered" evidence="1">
    <location>
        <begin position="1"/>
        <end position="27"/>
    </location>
</feature>
<dbReference type="PROSITE" id="PS50878">
    <property type="entry name" value="RT_POL"/>
    <property type="match status" value="1"/>
</dbReference>
<feature type="compositionally biased region" description="Basic and acidic residues" evidence="1">
    <location>
        <begin position="240"/>
        <end position="260"/>
    </location>
</feature>
<dbReference type="InterPro" id="IPR002156">
    <property type="entry name" value="RNaseH_domain"/>
</dbReference>
<dbReference type="InterPro" id="IPR025558">
    <property type="entry name" value="DUF4283"/>
</dbReference>
<dbReference type="GO" id="GO:0004523">
    <property type="term" value="F:RNA-DNA hybrid ribonuclease activity"/>
    <property type="evidence" value="ECO:0007669"/>
    <property type="project" value="InterPro"/>
</dbReference>
<dbReference type="Pfam" id="PF14392">
    <property type="entry name" value="zf-CCHC_4"/>
    <property type="match status" value="1"/>
</dbReference>
<evidence type="ECO:0000259" key="2">
    <source>
        <dbReference type="PROSITE" id="PS50878"/>
    </source>
</evidence>
<feature type="compositionally biased region" description="Basic and acidic residues" evidence="1">
    <location>
        <begin position="321"/>
        <end position="335"/>
    </location>
</feature>
<dbReference type="InterPro" id="IPR026960">
    <property type="entry name" value="RVT-Znf"/>
</dbReference>
<dbReference type="PANTHER" id="PTHR33116">
    <property type="entry name" value="REVERSE TRANSCRIPTASE ZINC-BINDING DOMAIN-CONTAINING PROTEIN-RELATED-RELATED"/>
    <property type="match status" value="1"/>
</dbReference>
<sequence length="1912" mass="216451">MSRRFSTEEKGKGTAEPPRPPSIPRVKAPKVDNSELLKKHALTVIGRVTNPATQRIWALIPFLADHWKLSSRPMGSDLGQGLFQLQFASEQDLQKALEHQPFHFSQWMVILQRWEPTTSKAFPSQIPFWIYVQGIPVNLWSEEILVSIAENVGHLEKAEVTPTYFRMRVTINGLKPLIKKTIVEFPDGSEVVADLIYDKLQKHCKFCCMLDHEEKDCLAFKNQNLKGIVVKDRTRDIEGDKRDRRDLPKRRDYREERSGFSDRALSQEAKSQRSFHRSRAGEDAGPERSHRSFGSRDDYQRNLRREETGKSHSRTPSSRNDFPEGLRDKREDLRHGLMSSRRRTEADCSRGTNAEVSDSHHGNAGSSGSRARQDTRERLVSQFQETGILPQAEVEVAMGELREVMIQYANCPDPTESAARKERVRLAEEQGEFIQTAEQMVRAAMPLQESDISLDTPVAEQNSQERVPVAQRLGPVNPTAAVPKGKKRVTGKKKPGRPPGKKPSPRALVGVTSKKRKLLLSQNSQSTQPSPYRRLNMDNQEEAPEARGSLIRAPEGEARSTAGGEVSNEEPSSSRVNSRAGLGNPMTVRRLMEINKKSLPDIIFLMETKNVDDVVLKKLEDIKMDHSCLVSPQGHGGGGLALLWKQEIEVEVLKSCQNFIDTKITTKGQSFFASFVYGDPEQSKRKQVWRDISETGLLREEPWFLTGDFNEIVDNSEKDGGPVRAEGTFVDFRSFISENDLYDLKHSGNSLSWRGVRSTHVVKCRLDRAMVNSSWTEMFPKGRCEYLKYEASDHRPVLSIFAQGTRKKGLFRYDRRLKDNEEVKELVSGIWTEDERLDIINRLVRVRHALIQWNKEKHRNSQVEIEKRKNELEQAMVSPIHDEVLLKKINEDLAAAYKEEEAYWKQRSRQHWLQLGDRNTGYFHAATKGRRSTNNMTVIESEEGQAVYEEDQIAAVIAQYYQALFSSSPVEVAEIQKSVSDAIRPSISEELNRNLVEIPSAQEIKDSLFDINPEKAPGPDGFSSSFFQSNWDAICEAVIDEVQEFFRTGVMPRAFNETHVCLIPKGQGPKRTSDYRPIALCNVYYKIISKIITRRLKPVISEMVSENQSAFVPGRAIQDNVLITHEMLHFLKNSRAMKNCSMAVKTDMTKAYDRLEWNFISAVLTRMGFSSIWIGWLMQCITTVHYSFLINGSPMSSVIPSRGIRQGDPLSPYIFILCSEVLSGLCLKSQAEGKMLGIRVSRKSPRVNHLLFADDTMFFCRAKEKDCVEFLSILRRYEKASGQLINKQKSSIFFSKKTPPEIKEKVKQWLLIDKEGGVGKYLGLPELFGRKKKDLLTSIVDKIRQRALKWSNRFLSSAGKLVLLKSVLSTLPNYAMSCFQLPKSLCKRIQSTLTRFWWDSNDQKKKMCWIAWEKLTKTKKEGGLGFKDITAFNEALLAKISWRLINEPKGLLARVLLGKYCYASDILKVKCPGSASHGWRSILVGRDLLKKQLGWAIGNGKSVRAWCDPWLSSSCLSMPMGPMPRVGKDFLVAELFENDSVNWNQEKVKETFPSWANDILAIKPSRFDAPDKRIWLATADGRYTTKSGYAVARGEQVNGITPLESGGCNWIQEVWSIKASPKVKLFLWKSLVGAIPTGMQLVARGMHIDPACKKCNAPESICHLLFNCPFAKQVWQLAPLVGLEEMPNFSEVHKGLGWLREKQVLPPSGIGTLYPWICWNLWLARNQRCFNNRGFTEAETLLKAILNAREWQEAQLVINHVPKSLVAPRSAVSLDQQGRASVTTDAAWNQSFQLAGLSWIFSSQEPSFPQRHSAVCEYVSSPLMAECLAIRSALISALEYGIQFLSLKTDSLVLAKALSTKSHLVQVHGVISDVFICISKFKSFSCNFIPRTANVEADALAKVSLSNFIVNL</sequence>
<dbReference type="Pfam" id="PF00078">
    <property type="entry name" value="RVT_1"/>
    <property type="match status" value="1"/>
</dbReference>
<evidence type="ECO:0000256" key="1">
    <source>
        <dbReference type="SAM" id="MobiDB-lite"/>
    </source>
</evidence>
<name>A0A8T2BN91_ARASU</name>
<feature type="region of interest" description="Disordered" evidence="1">
    <location>
        <begin position="458"/>
        <end position="582"/>
    </location>
</feature>
<dbReference type="GO" id="GO:0003676">
    <property type="term" value="F:nucleic acid binding"/>
    <property type="evidence" value="ECO:0007669"/>
    <property type="project" value="InterPro"/>
</dbReference>
<feature type="region of interest" description="Disordered" evidence="1">
    <location>
        <begin position="240"/>
        <end position="376"/>
    </location>
</feature>
<gene>
    <name evidence="3" type="ORF">ISN44_As07g002060</name>
</gene>
<keyword evidence="4" id="KW-1185">Reference proteome</keyword>
<organism evidence="3 4">
    <name type="scientific">Arabidopsis suecica</name>
    <name type="common">Swedish thale-cress</name>
    <name type="synonym">Cardaminopsis suecica</name>
    <dbReference type="NCBI Taxonomy" id="45249"/>
    <lineage>
        <taxon>Eukaryota</taxon>
        <taxon>Viridiplantae</taxon>
        <taxon>Streptophyta</taxon>
        <taxon>Embryophyta</taxon>
        <taxon>Tracheophyta</taxon>
        <taxon>Spermatophyta</taxon>
        <taxon>Magnoliopsida</taxon>
        <taxon>eudicotyledons</taxon>
        <taxon>Gunneridae</taxon>
        <taxon>Pentapetalae</taxon>
        <taxon>rosids</taxon>
        <taxon>malvids</taxon>
        <taxon>Brassicales</taxon>
        <taxon>Brassicaceae</taxon>
        <taxon>Camelineae</taxon>
        <taxon>Arabidopsis</taxon>
    </lineage>
</organism>
<proteinExistence type="predicted"/>
<dbReference type="EMBL" id="JAEFBJ010000007">
    <property type="protein sequence ID" value="KAG7587840.1"/>
    <property type="molecule type" value="Genomic_DNA"/>
</dbReference>
<evidence type="ECO:0000313" key="3">
    <source>
        <dbReference type="EMBL" id="KAG7587840.1"/>
    </source>
</evidence>
<accession>A0A8T2BN91</accession>
<feature type="compositionally biased region" description="Basic and acidic residues" evidence="1">
    <location>
        <begin position="1"/>
        <end position="13"/>
    </location>
</feature>
<dbReference type="InterPro" id="IPR000477">
    <property type="entry name" value="RT_dom"/>
</dbReference>
<dbReference type="Pfam" id="PF13966">
    <property type="entry name" value="zf-RVT"/>
    <property type="match status" value="1"/>
</dbReference>
<dbReference type="PANTHER" id="PTHR33116:SF86">
    <property type="entry name" value="REVERSE TRANSCRIPTASE DOMAIN-CONTAINING PROTEIN"/>
    <property type="match status" value="1"/>
</dbReference>
<keyword evidence="3" id="KW-0378">Hydrolase</keyword>
<dbReference type="Pfam" id="PF14111">
    <property type="entry name" value="DUF4283"/>
    <property type="match status" value="1"/>
</dbReference>
<dbReference type="CDD" id="cd01650">
    <property type="entry name" value="RT_nLTR_like"/>
    <property type="match status" value="1"/>
</dbReference>
<dbReference type="Proteomes" id="UP000694251">
    <property type="component" value="Chromosome 7"/>
</dbReference>
<dbReference type="OrthoDB" id="688652at2759"/>
<feature type="compositionally biased region" description="Polar residues" evidence="1">
    <location>
        <begin position="520"/>
        <end position="530"/>
    </location>
</feature>